<dbReference type="EMBL" id="MG202007">
    <property type="protein sequence ID" value="ATY40874.1"/>
    <property type="molecule type" value="Genomic_DNA"/>
</dbReference>
<comment type="similarity">
    <text evidence="1">Belongs to the universal ribosomal protein uS14 family.</text>
</comment>
<dbReference type="Pfam" id="PF00253">
    <property type="entry name" value="Ribosomal_S14"/>
    <property type="match status" value="1"/>
</dbReference>
<dbReference type="InterPro" id="IPR043140">
    <property type="entry name" value="Ribosomal_uS14_sf"/>
</dbReference>
<geneLocation type="mitochondrion" evidence="4"/>
<dbReference type="PANTHER" id="PTHR19836">
    <property type="entry name" value="30S RIBOSOMAL PROTEIN S14"/>
    <property type="match status" value="1"/>
</dbReference>
<accession>A0A2H4R899</accession>
<name>A0A2H4R899_9EUKA</name>
<dbReference type="InterPro" id="IPR018271">
    <property type="entry name" value="Ribosomal_uS14_CS"/>
</dbReference>
<organism evidence="4">
    <name type="scientific">Picobiliphyte sp. MS584-11</name>
    <dbReference type="NCBI Taxonomy" id="1157699"/>
    <lineage>
        <taxon>Eukaryota</taxon>
        <taxon>Eukaryota incertae sedis</taxon>
        <taxon>Picozoa</taxon>
    </lineage>
</organism>
<dbReference type="PANTHER" id="PTHR19836:SF19">
    <property type="entry name" value="SMALL RIBOSOMAL SUBUNIT PROTEIN US14M"/>
    <property type="match status" value="1"/>
</dbReference>
<dbReference type="PROSITE" id="PS00527">
    <property type="entry name" value="RIBOSOMAL_S14"/>
    <property type="match status" value="1"/>
</dbReference>
<dbReference type="InterPro" id="IPR001209">
    <property type="entry name" value="Ribosomal_uS14"/>
</dbReference>
<proteinExistence type="inferred from homology"/>
<dbReference type="Gene3D" id="4.10.830.10">
    <property type="entry name" value="30s Ribosomal Protein S14, Chain N"/>
    <property type="match status" value="1"/>
</dbReference>
<protein>
    <submittedName>
        <fullName evidence="4">Ribosomal protein S14</fullName>
    </submittedName>
</protein>
<gene>
    <name evidence="4" type="primary">rps14</name>
</gene>
<dbReference type="SUPFAM" id="SSF57716">
    <property type="entry name" value="Glucocorticoid receptor-like (DNA-binding domain)"/>
    <property type="match status" value="1"/>
</dbReference>
<dbReference type="GO" id="GO:0003735">
    <property type="term" value="F:structural constituent of ribosome"/>
    <property type="evidence" value="ECO:0007669"/>
    <property type="project" value="InterPro"/>
</dbReference>
<keyword evidence="3" id="KW-0687">Ribonucleoprotein</keyword>
<dbReference type="GO" id="GO:0015935">
    <property type="term" value="C:small ribosomal subunit"/>
    <property type="evidence" value="ECO:0007669"/>
    <property type="project" value="TreeGrafter"/>
</dbReference>
<evidence type="ECO:0000256" key="3">
    <source>
        <dbReference type="ARBA" id="ARBA00023274"/>
    </source>
</evidence>
<evidence type="ECO:0000256" key="2">
    <source>
        <dbReference type="ARBA" id="ARBA00022980"/>
    </source>
</evidence>
<dbReference type="GO" id="GO:0006412">
    <property type="term" value="P:translation"/>
    <property type="evidence" value="ECO:0007669"/>
    <property type="project" value="InterPro"/>
</dbReference>
<evidence type="ECO:0000313" key="4">
    <source>
        <dbReference type="EMBL" id="ATY40874.1"/>
    </source>
</evidence>
<keyword evidence="2 4" id="KW-0689">Ribosomal protein</keyword>
<evidence type="ECO:0000256" key="1">
    <source>
        <dbReference type="ARBA" id="ARBA00009083"/>
    </source>
</evidence>
<dbReference type="AlphaFoldDB" id="A0A2H4R899"/>
<sequence length="107" mass="11996">MNTSSSSTPSLDTKLVLHGKFAPSKNTTAVEANSTNTNLVKHKYPFKVKTKTSRLKLGNKTTITKVHPRCVQTNRTRSVHRLFKISRHQVRRLAVRGNIPGSTKATW</sequence>
<keyword evidence="4" id="KW-0496">Mitochondrion</keyword>
<dbReference type="GO" id="GO:0005737">
    <property type="term" value="C:cytoplasm"/>
    <property type="evidence" value="ECO:0007669"/>
    <property type="project" value="UniProtKB-ARBA"/>
</dbReference>
<reference evidence="4" key="1">
    <citation type="journal article" date="2017" name="Curr. Biol.">
        <title>A New Lineage of Eukaryotes Illuminates Early Mitochondrial Genome Reduction.</title>
        <authorList>
            <person name="Janouskovec J."/>
            <person name="Tikhonenkov D.V."/>
            <person name="Burki F."/>
            <person name="Howe A.T."/>
            <person name="Rohwer F.L."/>
            <person name="Mylnikov A.P."/>
            <person name="Keeling P.J."/>
        </authorList>
    </citation>
    <scope>NUCLEOTIDE SEQUENCE</scope>
</reference>